<comment type="caution">
    <text evidence="2">The sequence shown here is derived from an EMBL/GenBank/DDBJ whole genome shotgun (WGS) entry which is preliminary data.</text>
</comment>
<accession>A0AAE0P288</accession>
<gene>
    <name evidence="2" type="ORF">B0T20DRAFT_396662</name>
</gene>
<dbReference type="Proteomes" id="UP001281003">
    <property type="component" value="Unassembled WGS sequence"/>
</dbReference>
<reference evidence="2" key="2">
    <citation type="submission" date="2023-07" db="EMBL/GenBank/DDBJ databases">
        <authorList>
            <consortium name="Lawrence Berkeley National Laboratory"/>
            <person name="Haridas S."/>
            <person name="Hensen N."/>
            <person name="Bonometti L."/>
            <person name="Westerberg I."/>
            <person name="Brannstrom I.O."/>
            <person name="Guillou S."/>
            <person name="Cros-Aarteil S."/>
            <person name="Calhoun S."/>
            <person name="Kuo A."/>
            <person name="Mondo S."/>
            <person name="Pangilinan J."/>
            <person name="Riley R."/>
            <person name="LaButti K."/>
            <person name="Andreopoulos B."/>
            <person name="Lipzen A."/>
            <person name="Chen C."/>
            <person name="Yanf M."/>
            <person name="Daum C."/>
            <person name="Ng V."/>
            <person name="Clum A."/>
            <person name="Steindorff A."/>
            <person name="Ohm R."/>
            <person name="Martin F."/>
            <person name="Silar P."/>
            <person name="Natvig D."/>
            <person name="Lalanne C."/>
            <person name="Gautier V."/>
            <person name="Ament-velasquez S.L."/>
            <person name="Kruys A."/>
            <person name="Hutchinson M.I."/>
            <person name="Powell A.J."/>
            <person name="Barry K."/>
            <person name="Miller A.N."/>
            <person name="Grigoriev I.V."/>
            <person name="Debuchy R."/>
            <person name="Gladieux P."/>
            <person name="Thoren M.H."/>
            <person name="Johannesson H."/>
        </authorList>
    </citation>
    <scope>NUCLEOTIDE SEQUENCE</scope>
    <source>
        <strain evidence="2">FGSC 1904</strain>
    </source>
</reference>
<evidence type="ECO:0000256" key="1">
    <source>
        <dbReference type="SAM" id="MobiDB-lite"/>
    </source>
</evidence>
<feature type="compositionally biased region" description="Basic and acidic residues" evidence="1">
    <location>
        <begin position="55"/>
        <end position="69"/>
    </location>
</feature>
<evidence type="ECO:0000313" key="2">
    <source>
        <dbReference type="EMBL" id="KAK3392051.1"/>
    </source>
</evidence>
<reference evidence="2" key="1">
    <citation type="journal article" date="2023" name="Mol. Phylogenet. Evol.">
        <title>Genome-scale phylogeny and comparative genomics of the fungal order Sordariales.</title>
        <authorList>
            <person name="Hensen N."/>
            <person name="Bonometti L."/>
            <person name="Westerberg I."/>
            <person name="Brannstrom I.O."/>
            <person name="Guillou S."/>
            <person name="Cros-Aarteil S."/>
            <person name="Calhoun S."/>
            <person name="Haridas S."/>
            <person name="Kuo A."/>
            <person name="Mondo S."/>
            <person name="Pangilinan J."/>
            <person name="Riley R."/>
            <person name="LaButti K."/>
            <person name="Andreopoulos B."/>
            <person name="Lipzen A."/>
            <person name="Chen C."/>
            <person name="Yan M."/>
            <person name="Daum C."/>
            <person name="Ng V."/>
            <person name="Clum A."/>
            <person name="Steindorff A."/>
            <person name="Ohm R.A."/>
            <person name="Martin F."/>
            <person name="Silar P."/>
            <person name="Natvig D.O."/>
            <person name="Lalanne C."/>
            <person name="Gautier V."/>
            <person name="Ament-Velasquez S.L."/>
            <person name="Kruys A."/>
            <person name="Hutchinson M.I."/>
            <person name="Powell A.J."/>
            <person name="Barry K."/>
            <person name="Miller A.N."/>
            <person name="Grigoriev I.V."/>
            <person name="Debuchy R."/>
            <person name="Gladieux P."/>
            <person name="Hiltunen Thoren M."/>
            <person name="Johannesson H."/>
        </authorList>
    </citation>
    <scope>NUCLEOTIDE SEQUENCE</scope>
    <source>
        <strain evidence="2">FGSC 1904</strain>
    </source>
</reference>
<feature type="region of interest" description="Disordered" evidence="1">
    <location>
        <begin position="1"/>
        <end position="69"/>
    </location>
</feature>
<dbReference type="EMBL" id="JAUTDP010000012">
    <property type="protein sequence ID" value="KAK3392051.1"/>
    <property type="molecule type" value="Genomic_DNA"/>
</dbReference>
<feature type="compositionally biased region" description="Low complexity" evidence="1">
    <location>
        <begin position="168"/>
        <end position="198"/>
    </location>
</feature>
<name>A0AAE0P288_SORBR</name>
<organism evidence="2 3">
    <name type="scientific">Sordaria brevicollis</name>
    <dbReference type="NCBI Taxonomy" id="83679"/>
    <lineage>
        <taxon>Eukaryota</taxon>
        <taxon>Fungi</taxon>
        <taxon>Dikarya</taxon>
        <taxon>Ascomycota</taxon>
        <taxon>Pezizomycotina</taxon>
        <taxon>Sordariomycetes</taxon>
        <taxon>Sordariomycetidae</taxon>
        <taxon>Sordariales</taxon>
        <taxon>Sordariaceae</taxon>
        <taxon>Sordaria</taxon>
    </lineage>
</organism>
<feature type="compositionally biased region" description="Pro residues" evidence="1">
    <location>
        <begin position="23"/>
        <end position="32"/>
    </location>
</feature>
<feature type="region of interest" description="Disordered" evidence="1">
    <location>
        <begin position="85"/>
        <end position="210"/>
    </location>
</feature>
<feature type="region of interest" description="Disordered" evidence="1">
    <location>
        <begin position="250"/>
        <end position="277"/>
    </location>
</feature>
<protein>
    <submittedName>
        <fullName evidence="2">Uncharacterized protein</fullName>
    </submittedName>
</protein>
<dbReference type="AlphaFoldDB" id="A0AAE0P288"/>
<sequence>MNNHPNNHNPPREKGSSNLTGSSPPPPPPQRHPLPSQSQMRHRMPSNADSYDNLRQQHPDRLRRKVLEELYSHEKEHQLTLQQILQRAQQRKQHQQEHPESLFLAAQKDLKKLEQQQQQQQQLSTNERRYKSPNRPPSSTGGGPRRGARPQQQAQYAQEPLLLPPPSRTTTTNGLLFPVPSFSSSGSGSGSGSLTTLPPLRPSASSGGGVFSSLQTFVLTGRYVSEDDGYWYNPDLDTGRRECGCGKWGSCSEASGSGTSRWDEADAGSGNKRMRRS</sequence>
<evidence type="ECO:0000313" key="3">
    <source>
        <dbReference type="Proteomes" id="UP001281003"/>
    </source>
</evidence>
<feature type="compositionally biased region" description="Low complexity" evidence="1">
    <location>
        <begin position="149"/>
        <end position="161"/>
    </location>
</feature>
<keyword evidence="3" id="KW-1185">Reference proteome</keyword>
<proteinExistence type="predicted"/>